<protein>
    <recommendedName>
        <fullName evidence="2">DH domain-containing protein</fullName>
    </recommendedName>
</protein>
<dbReference type="EMBL" id="QVQW01000061">
    <property type="protein sequence ID" value="RKU42148.1"/>
    <property type="molecule type" value="Genomic_DNA"/>
</dbReference>
<sequence>MDLVDGGPILSGAPASVDDEGNCSSAASVACTSTSHVVSPCQVGDTATTNGSVDNFQKVELVRSLDGVYVDGVETWNQLDGMCVDGPDRASESFKPVPSKTEKPFQRWMKTLHRRAVQRQALEGGQVSSPANLHAHRFSHHRQSSSGSSTAFVTAVRSASVSLASTSFLSRSRRNLRSSRGESKAGRSSRASISGARMSTDSTCVEKTAVDPAVMERSLQRRRVLEELIETEEGYIGDVRFLMNVYITILASLPTLSPGLRSSINQNLTDIVELHETLLGNLHRVVPHSEYTQLDVTPPTTSSVDCGHKRWRSLDAVPEDKIGLNWLQAIPDMTSEPQVAAEVAKIFSKKINRFFIYEEYGAKYELMIKDVASAHRTMPKWESYQKGLEALAAALGSGKHQDEYARKSLTIGDLLMKPIQRVCRYPLLFAELLKYTPVCDCPYSHMEIEDTLIRLREATAEINRATDDKRIKATLEKTWVLQDRLVFPNHSLDAISKSTIRSFGHVHLCGALHVCWQTKESVSGQYMVSLLYRNWLCLALASRFDQVYTIQACINITTAKIEDVDNGRGIQCHTAPHSWKVVFLSDHQLYEVILTACNPKEEEEWRTRLTHAAAVGSLTSQTGGWAAFDALSLNIKPLGTVFGKPGTIARRISVHRATTVSPKTPLCQVILRNTSVVSCAPTTTSTGTGGSSTSINRSMSLLTKNMRIPVLAPSRADRARLEALLSDVWTRDILPFPGITARSRSEYLVKASAGAMMRKLSVASITGSFKKGGSRDSTRDSEDLLISSHHQSNNSMRQASSSKDSDPVHFRRSSFLCSIPDDEKSALPSRPSYSTSTASPDSEWGIDVLETINHMADDVNKGTGQHDGTVRLSNVLHPSTPASGHKRVKRRASTLTALSSACDEKDMSSKRVNGKWPRVRIGSVRHKDVVKGFKSLFR</sequence>
<feature type="region of interest" description="Disordered" evidence="1">
    <location>
        <begin position="1"/>
        <end position="20"/>
    </location>
</feature>
<keyword evidence="4" id="KW-1185">Reference proteome</keyword>
<dbReference type="GO" id="GO:0005085">
    <property type="term" value="F:guanyl-nucleotide exchange factor activity"/>
    <property type="evidence" value="ECO:0007669"/>
    <property type="project" value="InterPro"/>
</dbReference>
<dbReference type="Gene3D" id="1.20.900.10">
    <property type="entry name" value="Dbl homology (DH) domain"/>
    <property type="match status" value="1"/>
</dbReference>
<dbReference type="OrthoDB" id="8059989at2759"/>
<evidence type="ECO:0000256" key="1">
    <source>
        <dbReference type="SAM" id="MobiDB-lite"/>
    </source>
</evidence>
<feature type="domain" description="DH" evidence="2">
    <location>
        <begin position="220"/>
        <end position="465"/>
    </location>
</feature>
<feature type="compositionally biased region" description="Polar residues" evidence="1">
    <location>
        <begin position="831"/>
        <end position="840"/>
    </location>
</feature>
<reference evidence="3 4" key="1">
    <citation type="submission" date="2018-08" db="EMBL/GenBank/DDBJ databases">
        <title>Draft genome of the lignicolous fungus Coniochaeta pulveracea.</title>
        <authorList>
            <person name="Borstlap C.J."/>
            <person name="De Witt R.N."/>
            <person name="Botha A."/>
            <person name="Volschenk H."/>
        </authorList>
    </citation>
    <scope>NUCLEOTIDE SEQUENCE [LARGE SCALE GENOMIC DNA]</scope>
    <source>
        <strain evidence="3 4">CAB683</strain>
    </source>
</reference>
<gene>
    <name evidence="3" type="ORF">DL546_005513</name>
</gene>
<feature type="compositionally biased region" description="Polar residues" evidence="1">
    <location>
        <begin position="789"/>
        <end position="802"/>
    </location>
</feature>
<dbReference type="PANTHER" id="PTHR45818:SF3">
    <property type="entry name" value="PROTEIN VAV"/>
    <property type="match status" value="1"/>
</dbReference>
<dbReference type="InterPro" id="IPR035899">
    <property type="entry name" value="DBL_dom_sf"/>
</dbReference>
<accession>A0A420Y2P9</accession>
<evidence type="ECO:0000313" key="4">
    <source>
        <dbReference type="Proteomes" id="UP000275385"/>
    </source>
</evidence>
<proteinExistence type="predicted"/>
<dbReference type="PROSITE" id="PS50010">
    <property type="entry name" value="DH_2"/>
    <property type="match status" value="1"/>
</dbReference>
<feature type="region of interest" description="Disordered" evidence="1">
    <location>
        <begin position="172"/>
        <end position="202"/>
    </location>
</feature>
<comment type="caution">
    <text evidence="3">The sequence shown here is derived from an EMBL/GenBank/DDBJ whole genome shotgun (WGS) entry which is preliminary data.</text>
</comment>
<evidence type="ECO:0000259" key="2">
    <source>
        <dbReference type="PROSITE" id="PS50010"/>
    </source>
</evidence>
<feature type="compositionally biased region" description="Low complexity" evidence="1">
    <location>
        <begin position="186"/>
        <end position="199"/>
    </location>
</feature>
<organism evidence="3 4">
    <name type="scientific">Coniochaeta pulveracea</name>
    <dbReference type="NCBI Taxonomy" id="177199"/>
    <lineage>
        <taxon>Eukaryota</taxon>
        <taxon>Fungi</taxon>
        <taxon>Dikarya</taxon>
        <taxon>Ascomycota</taxon>
        <taxon>Pezizomycotina</taxon>
        <taxon>Sordariomycetes</taxon>
        <taxon>Sordariomycetidae</taxon>
        <taxon>Coniochaetales</taxon>
        <taxon>Coniochaetaceae</taxon>
        <taxon>Coniochaeta</taxon>
    </lineage>
</organism>
<evidence type="ECO:0000313" key="3">
    <source>
        <dbReference type="EMBL" id="RKU42148.1"/>
    </source>
</evidence>
<dbReference type="AlphaFoldDB" id="A0A420Y2P9"/>
<dbReference type="STRING" id="177199.A0A420Y2P9"/>
<dbReference type="GO" id="GO:0005737">
    <property type="term" value="C:cytoplasm"/>
    <property type="evidence" value="ECO:0007669"/>
    <property type="project" value="TreeGrafter"/>
</dbReference>
<dbReference type="SMART" id="SM00325">
    <property type="entry name" value="RhoGEF"/>
    <property type="match status" value="1"/>
</dbReference>
<dbReference type="Proteomes" id="UP000275385">
    <property type="component" value="Unassembled WGS sequence"/>
</dbReference>
<feature type="region of interest" description="Disordered" evidence="1">
    <location>
        <begin position="789"/>
        <end position="808"/>
    </location>
</feature>
<dbReference type="InterPro" id="IPR000219">
    <property type="entry name" value="DH_dom"/>
</dbReference>
<name>A0A420Y2P9_9PEZI</name>
<feature type="region of interest" description="Disordered" evidence="1">
    <location>
        <begin position="821"/>
        <end position="840"/>
    </location>
</feature>
<dbReference type="Pfam" id="PF00621">
    <property type="entry name" value="RhoGEF"/>
    <property type="match status" value="1"/>
</dbReference>
<dbReference type="SUPFAM" id="SSF48065">
    <property type="entry name" value="DBL homology domain (DH-domain)"/>
    <property type="match status" value="1"/>
</dbReference>
<dbReference type="PANTHER" id="PTHR45818">
    <property type="entry name" value="PROTEIN VAV"/>
    <property type="match status" value="1"/>
</dbReference>